<feature type="compositionally biased region" description="Low complexity" evidence="1">
    <location>
        <begin position="20"/>
        <end position="30"/>
    </location>
</feature>
<keyword evidence="4" id="KW-1185">Reference proteome</keyword>
<protein>
    <submittedName>
        <fullName evidence="3">Uncharacterized protein</fullName>
    </submittedName>
</protein>
<reference evidence="3" key="1">
    <citation type="submission" date="2023-05" db="EMBL/GenBank/DDBJ databases">
        <title>Genome and transcriptome analyses reveal genes involved in the formation of fine ridges on petal epidermal cells in Hibiscus trionum.</title>
        <authorList>
            <person name="Koshimizu S."/>
            <person name="Masuda S."/>
            <person name="Ishii T."/>
            <person name="Shirasu K."/>
            <person name="Hoshino A."/>
            <person name="Arita M."/>
        </authorList>
    </citation>
    <scope>NUCLEOTIDE SEQUENCE</scope>
    <source>
        <strain evidence="3">Hamamatsu line</strain>
    </source>
</reference>
<feature type="transmembrane region" description="Helical" evidence="2">
    <location>
        <begin position="105"/>
        <end position="129"/>
    </location>
</feature>
<proteinExistence type="predicted"/>
<gene>
    <name evidence="3" type="ORF">HRI_004978600</name>
</gene>
<evidence type="ECO:0000313" key="3">
    <source>
        <dbReference type="EMBL" id="GMJ13094.1"/>
    </source>
</evidence>
<feature type="compositionally biased region" description="Polar residues" evidence="1">
    <location>
        <begin position="31"/>
        <end position="40"/>
    </location>
</feature>
<dbReference type="PANTHER" id="PTHR33919">
    <property type="entry name" value="OS09G0127700 PROTEIN"/>
    <property type="match status" value="1"/>
</dbReference>
<evidence type="ECO:0000313" key="4">
    <source>
        <dbReference type="Proteomes" id="UP001165190"/>
    </source>
</evidence>
<organism evidence="3 4">
    <name type="scientific">Hibiscus trionum</name>
    <name type="common">Flower of an hour</name>
    <dbReference type="NCBI Taxonomy" id="183268"/>
    <lineage>
        <taxon>Eukaryota</taxon>
        <taxon>Viridiplantae</taxon>
        <taxon>Streptophyta</taxon>
        <taxon>Embryophyta</taxon>
        <taxon>Tracheophyta</taxon>
        <taxon>Spermatophyta</taxon>
        <taxon>Magnoliopsida</taxon>
        <taxon>eudicotyledons</taxon>
        <taxon>Gunneridae</taxon>
        <taxon>Pentapetalae</taxon>
        <taxon>rosids</taxon>
        <taxon>malvids</taxon>
        <taxon>Malvales</taxon>
        <taxon>Malvaceae</taxon>
        <taxon>Malvoideae</taxon>
        <taxon>Hibiscus</taxon>
    </lineage>
</organism>
<accession>A0A9W7JJY5</accession>
<feature type="transmembrane region" description="Helical" evidence="2">
    <location>
        <begin position="56"/>
        <end position="73"/>
    </location>
</feature>
<dbReference type="EMBL" id="BSYR01000065">
    <property type="protein sequence ID" value="GMJ13094.1"/>
    <property type="molecule type" value="Genomic_DNA"/>
</dbReference>
<dbReference type="OrthoDB" id="2013913at2759"/>
<dbReference type="PANTHER" id="PTHR33919:SF9">
    <property type="entry name" value="RIBOSOME BIOGENESIS NEP1-LIKE PROTEIN"/>
    <property type="match status" value="1"/>
</dbReference>
<keyword evidence="2" id="KW-0472">Membrane</keyword>
<keyword evidence="2" id="KW-0812">Transmembrane</keyword>
<evidence type="ECO:0000256" key="1">
    <source>
        <dbReference type="SAM" id="MobiDB-lite"/>
    </source>
</evidence>
<evidence type="ECO:0000256" key="2">
    <source>
        <dbReference type="SAM" id="Phobius"/>
    </source>
</evidence>
<keyword evidence="2" id="KW-1133">Transmembrane helix</keyword>
<dbReference type="AlphaFoldDB" id="A0A9W7JJY5"/>
<comment type="caution">
    <text evidence="3">The sequence shown here is derived from an EMBL/GenBank/DDBJ whole genome shotgun (WGS) entry which is preliminary data.</text>
</comment>
<feature type="region of interest" description="Disordered" evidence="1">
    <location>
        <begin position="20"/>
        <end position="49"/>
    </location>
</feature>
<dbReference type="Proteomes" id="UP001165190">
    <property type="component" value="Unassembled WGS sequence"/>
</dbReference>
<name>A0A9W7JJY5_HIBTR</name>
<sequence>MAFRATGYWKSMMASLERSSNRSFASSTSSQKVKQYSTASKADPSHRPANKHWDNMPIYMVMGMVTVAIMIGAHTAKQQLRHHPTVVITKTKRESISELDTPDQLLLATVLSLPFTLTNAVLFKLLIIAETLESVGVNPSSCC</sequence>